<evidence type="ECO:0000313" key="3">
    <source>
        <dbReference type="Proteomes" id="UP001595685"/>
    </source>
</evidence>
<accession>A0ABV7WC13</accession>
<keyword evidence="1" id="KW-0812">Transmembrane</keyword>
<evidence type="ECO:0000313" key="2">
    <source>
        <dbReference type="EMBL" id="MFC3687324.1"/>
    </source>
</evidence>
<organism evidence="2 3">
    <name type="scientific">Aquipuribacter hungaricus</name>
    <dbReference type="NCBI Taxonomy" id="545624"/>
    <lineage>
        <taxon>Bacteria</taxon>
        <taxon>Bacillati</taxon>
        <taxon>Actinomycetota</taxon>
        <taxon>Actinomycetes</taxon>
        <taxon>Micrococcales</taxon>
        <taxon>Intrasporangiaceae</taxon>
        <taxon>Aquipuribacter</taxon>
    </lineage>
</organism>
<comment type="caution">
    <text evidence="2">The sequence shown here is derived from an EMBL/GenBank/DDBJ whole genome shotgun (WGS) entry which is preliminary data.</text>
</comment>
<dbReference type="EMBL" id="JBHRWW010000001">
    <property type="protein sequence ID" value="MFC3687324.1"/>
    <property type="molecule type" value="Genomic_DNA"/>
</dbReference>
<name>A0ABV7WC13_9MICO</name>
<dbReference type="Proteomes" id="UP001595685">
    <property type="component" value="Unassembled WGS sequence"/>
</dbReference>
<gene>
    <name evidence="2" type="ORF">ACFOLH_03100</name>
</gene>
<evidence type="ECO:0000256" key="1">
    <source>
        <dbReference type="SAM" id="Phobius"/>
    </source>
</evidence>
<proteinExistence type="predicted"/>
<keyword evidence="1" id="KW-1133">Transmembrane helix</keyword>
<reference evidence="3" key="1">
    <citation type="journal article" date="2019" name="Int. J. Syst. Evol. Microbiol.">
        <title>The Global Catalogue of Microorganisms (GCM) 10K type strain sequencing project: providing services to taxonomists for standard genome sequencing and annotation.</title>
        <authorList>
            <consortium name="The Broad Institute Genomics Platform"/>
            <consortium name="The Broad Institute Genome Sequencing Center for Infectious Disease"/>
            <person name="Wu L."/>
            <person name="Ma J."/>
        </authorList>
    </citation>
    <scope>NUCLEOTIDE SEQUENCE [LARGE SCALE GENOMIC DNA]</scope>
    <source>
        <strain evidence="3">NCAIM B.02333</strain>
    </source>
</reference>
<sequence>MASTGAWAVAGGVWALVPVGRARGVTRTLLVAVPAAAAAAAVAASGWRAKAGPGGGTSLRAAVLLPVAAGGVMAFTHWASLVLDHGVEDFLARRGVRRPRLVMAAVAAVATALLDRRAVALRDGREPLGDARTPARRPA</sequence>
<feature type="transmembrane region" description="Helical" evidence="1">
    <location>
        <begin position="25"/>
        <end position="47"/>
    </location>
</feature>
<protein>
    <submittedName>
        <fullName evidence="2">Uncharacterized protein</fullName>
    </submittedName>
</protein>
<keyword evidence="1" id="KW-0472">Membrane</keyword>
<feature type="transmembrane region" description="Helical" evidence="1">
    <location>
        <begin position="59"/>
        <end position="79"/>
    </location>
</feature>
<dbReference type="RefSeq" id="WP_376987663.1">
    <property type="nucleotide sequence ID" value="NZ_JBHSXV010000001.1"/>
</dbReference>
<keyword evidence="3" id="KW-1185">Reference proteome</keyword>